<sequence>MDQVKNILDFKEIFNYGRKLLGEFGGAYWTDHNIHDPGITVLEQLALATADMIYRAERNPGQTIFPFENIQNTLLSAEQSFPSEAVTENDLRKIIFDQIPEARNVWVRKVEDANKIKGLYDILVDIDKSDLITTTELSIIKHKISQIFHQHRNLGEDLKHVIILEHLPINLSGQIEIEDHYQTETVLANIYAQIELFIRPKMTYYHSKGDNGHGLNLAQKLNGPLLKNGIILDKQLKPKLNRILSSEIMKIILDTVGVKRLKNFKIESNKTVFVDQIDIQGNVKPTLTLPLQTEDYKLQVKKQNEGYTPIDFATFFRKYKEKSSLIPPTPNTTTKEVERAEKKEDLAFYHSIQHDFPSVYRLGEDGIGANAPQYKKDTVLQLKGYLLLLEQLMANFFGQLEHVNKLYSYSDIDNSTYNFIPMKGIPLFEELIQGANQDQYPLLLKKLGETIDNRQLRKSRFLDYLLNIYGEEVPNYLDHTSEFIGKKNLFKHLKEIQLNKNKGCKTVDQTYIPAGIIQKVNHFFNLNSQALVCMNDYCITSDKEVKLESLKMPIHTDVDFIDEDDLIEVNIDPKFRLKNQDIPDWVLQSGKDLSNYLLNFKDGKVVYLQHHQTKKIYKLAVLRNKKDAINYIYNSQHLLNHLNKISNSISMIEHIHLRPQSGEENFGIILKDENDKNALASVNTYSIENRSKAKDHIYDSLKVSSNFKVINNGDQTFSISFKDPNHDIEFEGIKKEISVEIAHQQLDRIVYYFKHVSKHVFEKKIINYFFQYQNGKRVNEQAINYSCTAFFPLWPSPISQSSYQEKIINYIYEHKPAYVSIYFKGLIYQDWIIYMKEKNNMLFSENNATKQSARQALTNLVFN</sequence>
<keyword evidence="1" id="KW-0614">Plasmid</keyword>
<gene>
    <name evidence="1" type="ORF">PEPS_36360</name>
</gene>
<dbReference type="Proteomes" id="UP001354989">
    <property type="component" value="Plasmid pPP2"/>
</dbReference>
<evidence type="ECO:0000313" key="1">
    <source>
        <dbReference type="EMBL" id="BDD01356.1"/>
    </source>
</evidence>
<dbReference type="EMBL" id="AP025294">
    <property type="protein sequence ID" value="BDD01356.1"/>
    <property type="molecule type" value="Genomic_DNA"/>
</dbReference>
<proteinExistence type="predicted"/>
<keyword evidence="2" id="KW-1185">Reference proteome</keyword>
<evidence type="ECO:0000313" key="2">
    <source>
        <dbReference type="Proteomes" id="UP001354989"/>
    </source>
</evidence>
<name>A0ABM7VK36_9BACT</name>
<organism evidence="1 2">
    <name type="scientific">Persicobacter psychrovividus</name>
    <dbReference type="NCBI Taxonomy" id="387638"/>
    <lineage>
        <taxon>Bacteria</taxon>
        <taxon>Pseudomonadati</taxon>
        <taxon>Bacteroidota</taxon>
        <taxon>Cytophagia</taxon>
        <taxon>Cytophagales</taxon>
        <taxon>Persicobacteraceae</taxon>
        <taxon>Persicobacter</taxon>
    </lineage>
</organism>
<dbReference type="RefSeq" id="WP_338398670.1">
    <property type="nucleotide sequence ID" value="NZ_AP025294.1"/>
</dbReference>
<protein>
    <submittedName>
        <fullName evidence="1">Uncharacterized protein</fullName>
    </submittedName>
</protein>
<geneLocation type="plasmid" evidence="1 2">
    <name>pPP2</name>
</geneLocation>
<reference evidence="1 2" key="1">
    <citation type="submission" date="2021-12" db="EMBL/GenBank/DDBJ databases">
        <title>Genome sequencing of bacteria with rrn-lacking chromosome and rrn-plasmid.</title>
        <authorList>
            <person name="Anda M."/>
            <person name="Iwasaki W."/>
        </authorList>
    </citation>
    <scope>NUCLEOTIDE SEQUENCE [LARGE SCALE GENOMIC DNA]</scope>
    <source>
        <strain evidence="1 2">NBRC 101262</strain>
        <plasmid evidence="1 2">pPP2</plasmid>
    </source>
</reference>
<accession>A0ABM7VK36</accession>